<dbReference type="GO" id="GO:0016192">
    <property type="term" value="P:vesicle-mediated transport"/>
    <property type="evidence" value="ECO:0007669"/>
    <property type="project" value="InterPro"/>
</dbReference>
<evidence type="ECO:0000256" key="5">
    <source>
        <dbReference type="ARBA" id="ARBA00022989"/>
    </source>
</evidence>
<evidence type="ECO:0000256" key="2">
    <source>
        <dbReference type="ARBA" id="ARBA00022448"/>
    </source>
</evidence>
<evidence type="ECO:0000256" key="6">
    <source>
        <dbReference type="ARBA" id="ARBA00023136"/>
    </source>
</evidence>
<comment type="subcellular location">
    <subcellularLocation>
        <location evidence="1 8">Membrane</location>
        <topology evidence="1 8">Multi-pass membrane protein</topology>
    </subcellularLocation>
</comment>
<dbReference type="GO" id="GO:0012505">
    <property type="term" value="C:endomembrane system"/>
    <property type="evidence" value="ECO:0007669"/>
    <property type="project" value="UniProtKB-ARBA"/>
</dbReference>
<reference evidence="9" key="1">
    <citation type="submission" date="2021-01" db="EMBL/GenBank/DDBJ databases">
        <authorList>
            <person name="Corre E."/>
            <person name="Pelletier E."/>
            <person name="Niang G."/>
            <person name="Scheremetjew M."/>
            <person name="Finn R."/>
            <person name="Kale V."/>
            <person name="Holt S."/>
            <person name="Cochrane G."/>
            <person name="Meng A."/>
            <person name="Brown T."/>
            <person name="Cohen L."/>
        </authorList>
    </citation>
    <scope>NUCLEOTIDE SEQUENCE</scope>
    <source>
        <strain evidence="9">CCMP443</strain>
    </source>
</reference>
<dbReference type="GO" id="GO:0005737">
    <property type="term" value="C:cytoplasm"/>
    <property type="evidence" value="ECO:0007669"/>
    <property type="project" value="UniProtKB-ARBA"/>
</dbReference>
<dbReference type="EMBL" id="HBFN01007295">
    <property type="protein sequence ID" value="CAD8785921.1"/>
    <property type="molecule type" value="Transcribed_RNA"/>
</dbReference>
<dbReference type="InterPro" id="IPR011691">
    <property type="entry name" value="Vesicle_transpt_SFT2"/>
</dbReference>
<name>A0A7S0YNV7_9CRYP</name>
<sequence length="256" mass="27502">MFDVPRPTSGLSSAANSWLEQMKQTGQNTMSSISSSSGVQAVTERATALSQGVSDAIKNSPASGVSQAIGDKGEQMKTLITGQHKEPETAADYVEEAMTMSYRNRLIAFVICLASGVFFTALSTLMLPMIVIKPHKFAVSYSLGNLLMLGSTAFLVGPKKQIQNMCQGHRALASSSYVAAMVGTIYSALWLRVWIMVLACIGVQFAALVWYSLSYIPFGRQLAARFLKPAVKLLSACLARVCGCCLSQCAPNLLPR</sequence>
<keyword evidence="3 8" id="KW-0812">Transmembrane</keyword>
<dbReference type="InterPro" id="IPR007305">
    <property type="entry name" value="Vesicle_transpt_Got1/SFT2"/>
</dbReference>
<dbReference type="Pfam" id="PF04178">
    <property type="entry name" value="Got1"/>
    <property type="match status" value="1"/>
</dbReference>
<comment type="function">
    <text evidence="8">May be involved in fusion of retrograde transport vesicles derived from an endocytic compartment with the Golgi complex.</text>
</comment>
<evidence type="ECO:0000256" key="8">
    <source>
        <dbReference type="RuleBase" id="RU363111"/>
    </source>
</evidence>
<gene>
    <name evidence="9" type="ORF">HTEP1355_LOCUS4250</name>
</gene>
<keyword evidence="4 8" id="KW-0653">Protein transport</keyword>
<evidence type="ECO:0000313" key="9">
    <source>
        <dbReference type="EMBL" id="CAD8785921.1"/>
    </source>
</evidence>
<feature type="transmembrane region" description="Helical" evidence="8">
    <location>
        <begin position="106"/>
        <end position="132"/>
    </location>
</feature>
<dbReference type="GO" id="GO:0015031">
    <property type="term" value="P:protein transport"/>
    <property type="evidence" value="ECO:0007669"/>
    <property type="project" value="UniProtKB-KW"/>
</dbReference>
<organism evidence="9">
    <name type="scientific">Hemiselmis tepida</name>
    <dbReference type="NCBI Taxonomy" id="464990"/>
    <lineage>
        <taxon>Eukaryota</taxon>
        <taxon>Cryptophyceae</taxon>
        <taxon>Cryptomonadales</taxon>
        <taxon>Hemiselmidaceae</taxon>
        <taxon>Hemiselmis</taxon>
    </lineage>
</organism>
<feature type="transmembrane region" description="Helical" evidence="8">
    <location>
        <begin position="169"/>
        <end position="189"/>
    </location>
</feature>
<evidence type="ECO:0000256" key="4">
    <source>
        <dbReference type="ARBA" id="ARBA00022927"/>
    </source>
</evidence>
<dbReference type="AlphaFoldDB" id="A0A7S0YNV7"/>
<dbReference type="GO" id="GO:0016020">
    <property type="term" value="C:membrane"/>
    <property type="evidence" value="ECO:0007669"/>
    <property type="project" value="UniProtKB-SubCell"/>
</dbReference>
<keyword evidence="6 8" id="KW-0472">Membrane</keyword>
<accession>A0A7S0YNV7</accession>
<evidence type="ECO:0000256" key="3">
    <source>
        <dbReference type="ARBA" id="ARBA00022692"/>
    </source>
</evidence>
<evidence type="ECO:0000256" key="1">
    <source>
        <dbReference type="ARBA" id="ARBA00004141"/>
    </source>
</evidence>
<evidence type="ECO:0000256" key="7">
    <source>
        <dbReference type="ARBA" id="ARBA00025800"/>
    </source>
</evidence>
<feature type="transmembrane region" description="Helical" evidence="8">
    <location>
        <begin position="195"/>
        <end position="218"/>
    </location>
</feature>
<feature type="transmembrane region" description="Helical" evidence="8">
    <location>
        <begin position="138"/>
        <end position="157"/>
    </location>
</feature>
<dbReference type="PANTHER" id="PTHR23137:SF6">
    <property type="entry name" value="VESICLE TRANSPORT PROTEIN"/>
    <property type="match status" value="1"/>
</dbReference>
<dbReference type="PANTHER" id="PTHR23137">
    <property type="entry name" value="VESICLE TRANSPORT PROTEIN-RELATED"/>
    <property type="match status" value="1"/>
</dbReference>
<comment type="similarity">
    <text evidence="7 8">Belongs to the SFT2 family.</text>
</comment>
<keyword evidence="2 8" id="KW-0813">Transport</keyword>
<keyword evidence="5 8" id="KW-1133">Transmembrane helix</keyword>
<protein>
    <recommendedName>
        <fullName evidence="8">Vesicle transport protein</fullName>
    </recommendedName>
</protein>
<proteinExistence type="inferred from homology"/>